<accession>M7AXT1</accession>
<dbReference type="STRING" id="8469.M7AXT1"/>
<dbReference type="EMBL" id="KB555237">
    <property type="protein sequence ID" value="EMP29569.1"/>
    <property type="molecule type" value="Genomic_DNA"/>
</dbReference>
<keyword evidence="3" id="KW-1185">Reference proteome</keyword>
<protein>
    <submittedName>
        <fullName evidence="2">Replication factor C subunit 1</fullName>
    </submittedName>
</protein>
<dbReference type="AlphaFoldDB" id="M7AXT1"/>
<feature type="region of interest" description="Disordered" evidence="1">
    <location>
        <begin position="29"/>
        <end position="116"/>
    </location>
</feature>
<feature type="compositionally biased region" description="Basic and acidic residues" evidence="1">
    <location>
        <begin position="30"/>
        <end position="61"/>
    </location>
</feature>
<organism evidence="2 3">
    <name type="scientific">Chelonia mydas</name>
    <name type="common">Green sea-turtle</name>
    <name type="synonym">Chelonia agassizi</name>
    <dbReference type="NCBI Taxonomy" id="8469"/>
    <lineage>
        <taxon>Eukaryota</taxon>
        <taxon>Metazoa</taxon>
        <taxon>Chordata</taxon>
        <taxon>Craniata</taxon>
        <taxon>Vertebrata</taxon>
        <taxon>Euteleostomi</taxon>
        <taxon>Archelosauria</taxon>
        <taxon>Testudinata</taxon>
        <taxon>Testudines</taxon>
        <taxon>Cryptodira</taxon>
        <taxon>Durocryptodira</taxon>
        <taxon>Americhelydia</taxon>
        <taxon>Chelonioidea</taxon>
        <taxon>Cheloniidae</taxon>
        <taxon>Chelonia</taxon>
    </lineage>
</organism>
<dbReference type="Proteomes" id="UP000031443">
    <property type="component" value="Unassembled WGS sequence"/>
</dbReference>
<name>M7AXT1_CHEMY</name>
<evidence type="ECO:0000313" key="2">
    <source>
        <dbReference type="EMBL" id="EMP29569.1"/>
    </source>
</evidence>
<gene>
    <name evidence="2" type="ORF">UY3_13333</name>
</gene>
<reference evidence="3" key="1">
    <citation type="journal article" date="2013" name="Nat. Genet.">
        <title>The draft genomes of soft-shell turtle and green sea turtle yield insights into the development and evolution of the turtle-specific body plan.</title>
        <authorList>
            <person name="Wang Z."/>
            <person name="Pascual-Anaya J."/>
            <person name="Zadissa A."/>
            <person name="Li W."/>
            <person name="Niimura Y."/>
            <person name="Huang Z."/>
            <person name="Li C."/>
            <person name="White S."/>
            <person name="Xiong Z."/>
            <person name="Fang D."/>
            <person name="Wang B."/>
            <person name="Ming Y."/>
            <person name="Chen Y."/>
            <person name="Zheng Y."/>
            <person name="Kuraku S."/>
            <person name="Pignatelli M."/>
            <person name="Herrero J."/>
            <person name="Beal K."/>
            <person name="Nozawa M."/>
            <person name="Li Q."/>
            <person name="Wang J."/>
            <person name="Zhang H."/>
            <person name="Yu L."/>
            <person name="Shigenobu S."/>
            <person name="Wang J."/>
            <person name="Liu J."/>
            <person name="Flicek P."/>
            <person name="Searle S."/>
            <person name="Wang J."/>
            <person name="Kuratani S."/>
            <person name="Yin Y."/>
            <person name="Aken B."/>
            <person name="Zhang G."/>
            <person name="Irie N."/>
        </authorList>
    </citation>
    <scope>NUCLEOTIDE SEQUENCE [LARGE SCALE GENOMIC DNA]</scope>
</reference>
<evidence type="ECO:0000256" key="1">
    <source>
        <dbReference type="SAM" id="MobiDB-lite"/>
    </source>
</evidence>
<sequence length="221" mass="24533">MVAIKMAAIPGDNDCKQDIRKFFGVVSTGKKHECERVKKTEKAKNGEESSDGKKKTKDIKVKNSSNEDDSKRKQTNKKKRIIYDSDSEEEMQSVKKSKKPPGRKPSSSKPDKVLKQDPVVYVSETGHSNPRLLEPALPCSALRTPHSHAVHAQPVACKLLPATKNKKASFHLEETIKGSCLISTLPSVLLLASGRTLLQMEALNKGLNDPSQLWMYSRDLI</sequence>
<proteinExistence type="predicted"/>
<evidence type="ECO:0000313" key="3">
    <source>
        <dbReference type="Proteomes" id="UP000031443"/>
    </source>
</evidence>